<feature type="non-terminal residue" evidence="3">
    <location>
        <position position="1"/>
    </location>
</feature>
<dbReference type="Proteomes" id="UP000727407">
    <property type="component" value="Unassembled WGS sequence"/>
</dbReference>
<dbReference type="PANTHER" id="PTHR23072:SF0">
    <property type="entry name" value="GPI ETHANOLAMINE PHOSPHATE TRANSFERASE 2"/>
    <property type="match status" value="1"/>
</dbReference>
<comment type="caution">
    <text evidence="3">The sequence shown here is derived from an EMBL/GenBank/DDBJ whole genome shotgun (WGS) entry which is preliminary data.</text>
</comment>
<evidence type="ECO:0000259" key="2">
    <source>
        <dbReference type="Pfam" id="PF19316"/>
    </source>
</evidence>
<keyword evidence="4" id="KW-1185">Reference proteome</keyword>
<dbReference type="GO" id="GO:0006506">
    <property type="term" value="P:GPI anchor biosynthetic process"/>
    <property type="evidence" value="ECO:0007669"/>
    <property type="project" value="InterPro"/>
</dbReference>
<protein>
    <submittedName>
        <fullName evidence="3">GPI ethanolamine phosphate transferase 2-like</fullName>
    </submittedName>
</protein>
<sequence length="224" mass="24885">GDHKVFLSLLSILSLLLIFLLVQRHCSMVSKIALALGLLGVYSYRAAVGSVLFPWQHSTQAVSRGTGEAHFVYVFVLGILFTGVKDLLRSQVMSSVADGRRLKSMGLWEVYSGMVLLVALLFRAHNLPTLACCLLIQTIMAQFIWKRLHYDAAQTTIMHYWFGQAFFFFQGNSNNIATVDISVGFVGLESYVEAPAVFLTAFSTYAGPLLWACHLVCYLSSEKD</sequence>
<feature type="transmembrane region" description="Helical" evidence="1">
    <location>
        <begin position="157"/>
        <end position="177"/>
    </location>
</feature>
<evidence type="ECO:0000313" key="4">
    <source>
        <dbReference type="Proteomes" id="UP000727407"/>
    </source>
</evidence>
<proteinExistence type="predicted"/>
<dbReference type="InterPro" id="IPR045687">
    <property type="entry name" value="PIGG/GPI7_C"/>
</dbReference>
<evidence type="ECO:0000313" key="3">
    <source>
        <dbReference type="EMBL" id="KAF5899065.1"/>
    </source>
</evidence>
<keyword evidence="1" id="KW-0812">Transmembrane</keyword>
<keyword evidence="1" id="KW-0472">Membrane</keyword>
<feature type="transmembrane region" description="Helical" evidence="1">
    <location>
        <begin position="67"/>
        <end position="84"/>
    </location>
</feature>
<evidence type="ECO:0000256" key="1">
    <source>
        <dbReference type="SAM" id="Phobius"/>
    </source>
</evidence>
<reference evidence="3" key="1">
    <citation type="submission" date="2020-07" db="EMBL/GenBank/DDBJ databases">
        <title>Clarias magur genome sequencing, assembly and annotation.</title>
        <authorList>
            <person name="Kushwaha B."/>
            <person name="Kumar R."/>
            <person name="Das P."/>
            <person name="Joshi C.G."/>
            <person name="Kumar D."/>
            <person name="Nagpure N.S."/>
            <person name="Pandey M."/>
            <person name="Agarwal S."/>
            <person name="Srivastava S."/>
            <person name="Singh M."/>
            <person name="Sahoo L."/>
            <person name="Jayasankar P."/>
            <person name="Meher P.K."/>
            <person name="Koringa P.G."/>
            <person name="Iquebal M.A."/>
            <person name="Das S.P."/>
            <person name="Bit A."/>
            <person name="Patnaik S."/>
            <person name="Patel N."/>
            <person name="Shah T.M."/>
            <person name="Hinsu A."/>
            <person name="Jena J.K."/>
        </authorList>
    </citation>
    <scope>NUCLEOTIDE SEQUENCE</scope>
    <source>
        <strain evidence="3">CIFAMagur01</strain>
        <tissue evidence="3">Testis</tissue>
    </source>
</reference>
<feature type="non-terminal residue" evidence="3">
    <location>
        <position position="224"/>
    </location>
</feature>
<dbReference type="EMBL" id="QNUK01000179">
    <property type="protein sequence ID" value="KAF5899065.1"/>
    <property type="molecule type" value="Genomic_DNA"/>
</dbReference>
<feature type="transmembrane region" description="Helical" evidence="1">
    <location>
        <begin position="34"/>
        <end position="55"/>
    </location>
</feature>
<name>A0A8J4TPJ9_CLAMG</name>
<dbReference type="GO" id="GO:0051267">
    <property type="term" value="F:CP2 mannose-ethanolamine phosphotransferase activity"/>
    <property type="evidence" value="ECO:0007669"/>
    <property type="project" value="TreeGrafter"/>
</dbReference>
<keyword evidence="1" id="KW-1133">Transmembrane helix</keyword>
<feature type="transmembrane region" description="Helical" evidence="1">
    <location>
        <begin position="6"/>
        <end position="22"/>
    </location>
</feature>
<feature type="transmembrane region" description="Helical" evidence="1">
    <location>
        <begin position="128"/>
        <end position="145"/>
    </location>
</feature>
<dbReference type="GO" id="GO:0005789">
    <property type="term" value="C:endoplasmic reticulum membrane"/>
    <property type="evidence" value="ECO:0007669"/>
    <property type="project" value="TreeGrafter"/>
</dbReference>
<feature type="transmembrane region" description="Helical" evidence="1">
    <location>
        <begin position="197"/>
        <end position="219"/>
    </location>
</feature>
<dbReference type="InterPro" id="IPR039527">
    <property type="entry name" value="PIGG/GPI7"/>
</dbReference>
<dbReference type="OrthoDB" id="272139at2759"/>
<dbReference type="PANTHER" id="PTHR23072">
    <property type="entry name" value="PHOSPHATIDYLINOSITOL GLYCAN-RELATED"/>
    <property type="match status" value="1"/>
</dbReference>
<gene>
    <name evidence="3" type="ORF">DAT39_011221</name>
</gene>
<keyword evidence="3" id="KW-0808">Transferase</keyword>
<organism evidence="3 4">
    <name type="scientific">Clarias magur</name>
    <name type="common">Asian catfish</name>
    <name type="synonym">Macropteronotus magur</name>
    <dbReference type="NCBI Taxonomy" id="1594786"/>
    <lineage>
        <taxon>Eukaryota</taxon>
        <taxon>Metazoa</taxon>
        <taxon>Chordata</taxon>
        <taxon>Craniata</taxon>
        <taxon>Vertebrata</taxon>
        <taxon>Euteleostomi</taxon>
        <taxon>Actinopterygii</taxon>
        <taxon>Neopterygii</taxon>
        <taxon>Teleostei</taxon>
        <taxon>Ostariophysi</taxon>
        <taxon>Siluriformes</taxon>
        <taxon>Clariidae</taxon>
        <taxon>Clarias</taxon>
    </lineage>
</organism>
<feature type="transmembrane region" description="Helical" evidence="1">
    <location>
        <begin position="105"/>
        <end position="122"/>
    </location>
</feature>
<dbReference type="AlphaFoldDB" id="A0A8J4TPJ9"/>
<accession>A0A8J4TPJ9</accession>
<dbReference type="Pfam" id="PF19316">
    <property type="entry name" value="PIGO_PIGG"/>
    <property type="match status" value="1"/>
</dbReference>
<feature type="domain" description="GPI ethanolamine phosphate transferase 2 C-terminal" evidence="2">
    <location>
        <begin position="80"/>
        <end position="221"/>
    </location>
</feature>